<dbReference type="PANTHER" id="PTHR47165">
    <property type="entry name" value="OS03G0429900 PROTEIN"/>
    <property type="match status" value="1"/>
</dbReference>
<evidence type="ECO:0000256" key="3">
    <source>
        <dbReference type="ARBA" id="ARBA00022771"/>
    </source>
</evidence>
<evidence type="ECO:0000256" key="4">
    <source>
        <dbReference type="ARBA" id="ARBA00022833"/>
    </source>
</evidence>
<evidence type="ECO:0000313" key="8">
    <source>
        <dbReference type="Proteomes" id="UP000663868"/>
    </source>
</evidence>
<organism evidence="7 8">
    <name type="scientific">Adineta steineri</name>
    <dbReference type="NCBI Taxonomy" id="433720"/>
    <lineage>
        <taxon>Eukaryota</taxon>
        <taxon>Metazoa</taxon>
        <taxon>Spiralia</taxon>
        <taxon>Gnathifera</taxon>
        <taxon>Rotifera</taxon>
        <taxon>Eurotatoria</taxon>
        <taxon>Bdelloidea</taxon>
        <taxon>Adinetida</taxon>
        <taxon>Adinetidae</taxon>
        <taxon>Adineta</taxon>
    </lineage>
</organism>
<keyword evidence="4" id="KW-0862">Zinc</keyword>
<evidence type="ECO:0000256" key="5">
    <source>
        <dbReference type="ARBA" id="ARBA00023125"/>
    </source>
</evidence>
<keyword evidence="3" id="KW-0863">Zinc-finger</keyword>
<dbReference type="FunFam" id="2.40.50.140:FF:000041">
    <property type="entry name" value="Replication protein A subunit"/>
    <property type="match status" value="1"/>
</dbReference>
<protein>
    <recommendedName>
        <fullName evidence="6">OB domain-containing protein</fullName>
    </recommendedName>
</protein>
<feature type="domain" description="OB" evidence="6">
    <location>
        <begin position="33"/>
        <end position="103"/>
    </location>
</feature>
<evidence type="ECO:0000313" key="7">
    <source>
        <dbReference type="EMBL" id="CAF4348896.1"/>
    </source>
</evidence>
<comment type="caution">
    <text evidence="7">The sequence shown here is derived from an EMBL/GenBank/DDBJ whole genome shotgun (WGS) entry which is preliminary data.</text>
</comment>
<dbReference type="SUPFAM" id="SSF50249">
    <property type="entry name" value="Nucleic acid-binding proteins"/>
    <property type="match status" value="1"/>
</dbReference>
<accession>A0A820KUM4</accession>
<dbReference type="Gene3D" id="2.40.50.140">
    <property type="entry name" value="Nucleic acid-binding proteins"/>
    <property type="match status" value="1"/>
</dbReference>
<dbReference type="AlphaFoldDB" id="A0A820KUM4"/>
<keyword evidence="5" id="KW-0238">DNA-binding</keyword>
<name>A0A820KUM4_9BILA</name>
<dbReference type="GO" id="GO:0008270">
    <property type="term" value="F:zinc ion binding"/>
    <property type="evidence" value="ECO:0007669"/>
    <property type="project" value="UniProtKB-KW"/>
</dbReference>
<keyword evidence="2" id="KW-0479">Metal-binding</keyword>
<dbReference type="CDD" id="cd04474">
    <property type="entry name" value="RPA1_DBD_A"/>
    <property type="match status" value="1"/>
</dbReference>
<reference evidence="7" key="1">
    <citation type="submission" date="2021-02" db="EMBL/GenBank/DDBJ databases">
        <authorList>
            <person name="Nowell W R."/>
        </authorList>
    </citation>
    <scope>NUCLEOTIDE SEQUENCE</scope>
</reference>
<evidence type="ECO:0000256" key="2">
    <source>
        <dbReference type="ARBA" id="ARBA00022723"/>
    </source>
</evidence>
<dbReference type="PANTHER" id="PTHR47165:SF4">
    <property type="entry name" value="OS03G0429900 PROTEIN"/>
    <property type="match status" value="1"/>
</dbReference>
<dbReference type="InterPro" id="IPR012340">
    <property type="entry name" value="NA-bd_OB-fold"/>
</dbReference>
<dbReference type="Proteomes" id="UP000663868">
    <property type="component" value="Unassembled WGS sequence"/>
</dbReference>
<dbReference type="EMBL" id="CAJOBB010018425">
    <property type="protein sequence ID" value="CAF4348896.1"/>
    <property type="molecule type" value="Genomic_DNA"/>
</dbReference>
<gene>
    <name evidence="7" type="ORF">KXQ929_LOCUS48149</name>
</gene>
<comment type="similarity">
    <text evidence="1">Belongs to the replication factor A protein 1 family.</text>
</comment>
<dbReference type="GO" id="GO:0003677">
    <property type="term" value="F:DNA binding"/>
    <property type="evidence" value="ECO:0007669"/>
    <property type="project" value="UniProtKB-KW"/>
</dbReference>
<proteinExistence type="inferred from homology"/>
<dbReference type="Pfam" id="PF01336">
    <property type="entry name" value="tRNA_anti-codon"/>
    <property type="match status" value="1"/>
</dbReference>
<evidence type="ECO:0000259" key="6">
    <source>
        <dbReference type="Pfam" id="PF01336"/>
    </source>
</evidence>
<evidence type="ECO:0000256" key="1">
    <source>
        <dbReference type="ARBA" id="ARBA00005690"/>
    </source>
</evidence>
<dbReference type="InterPro" id="IPR004365">
    <property type="entry name" value="NA-bd_OB_tRNA"/>
</dbReference>
<sequence length="157" mass="17806">NNDNNRFASKSSNALDKERIVEIDTLNPYMNKWTIKARVSNKGQIRNYQNARGPGKLFSCDLVDQSGEIRATAFNAECDKFYPLLEVGGIYYIARASLKPANRQFNTLKSDYEMTWNHDTCIEACDADEGQNIPQVQFNFIPICEIANRPVNNTCGK</sequence>
<feature type="non-terminal residue" evidence="7">
    <location>
        <position position="1"/>
    </location>
</feature>